<dbReference type="Proteomes" id="UP000181962">
    <property type="component" value="Chromosome"/>
</dbReference>
<proteinExistence type="predicted"/>
<evidence type="ECO:0000313" key="1">
    <source>
        <dbReference type="EMBL" id="APG09613.1"/>
    </source>
</evidence>
<gene>
    <name evidence="1" type="ORF">BKD09_14820</name>
</gene>
<evidence type="ECO:0000313" key="2">
    <source>
        <dbReference type="Proteomes" id="UP000181962"/>
    </source>
</evidence>
<organism evidence="1 2">
    <name type="scientific">Bradyrhizobium japonicum</name>
    <dbReference type="NCBI Taxonomy" id="375"/>
    <lineage>
        <taxon>Bacteria</taxon>
        <taxon>Pseudomonadati</taxon>
        <taxon>Pseudomonadota</taxon>
        <taxon>Alphaproteobacteria</taxon>
        <taxon>Hyphomicrobiales</taxon>
        <taxon>Nitrobacteraceae</taxon>
        <taxon>Bradyrhizobium</taxon>
    </lineage>
</organism>
<dbReference type="EMBL" id="CP017637">
    <property type="protein sequence ID" value="APG09613.1"/>
    <property type="molecule type" value="Genomic_DNA"/>
</dbReference>
<protein>
    <submittedName>
        <fullName evidence="1">Uncharacterized protein</fullName>
    </submittedName>
</protein>
<dbReference type="AlphaFoldDB" id="A0A1L3F8J5"/>
<accession>A0A1L3F8J5</accession>
<name>A0A1L3F8J5_BRAJP</name>
<sequence length="78" mass="8401">MVPQTQRMSVLRISLSSFSLRARLAAIAARQSRSWRHSAKALWVMFGCRSDHAAPKASRAASKVAAMPLGHVPGSMPG</sequence>
<reference evidence="1 2" key="1">
    <citation type="submission" date="2016-11" db="EMBL/GenBank/DDBJ databases">
        <title>Complete Genome Sequence of Bradyrhizobium sp. strain J5, an isolated from soybean nodule in Hokkaido.</title>
        <authorList>
            <person name="Kanehara K."/>
        </authorList>
    </citation>
    <scope>NUCLEOTIDE SEQUENCE [LARGE SCALE GENOMIC DNA]</scope>
    <source>
        <strain evidence="1 2">J5</strain>
    </source>
</reference>